<keyword evidence="1" id="KW-1133">Transmembrane helix</keyword>
<dbReference type="EnsemblPlants" id="KQL29613">
    <property type="protein sequence ID" value="KQL29613"/>
    <property type="gene ID" value="SETIT_018793mg"/>
</dbReference>
<feature type="transmembrane region" description="Helical" evidence="1">
    <location>
        <begin position="30"/>
        <end position="51"/>
    </location>
</feature>
<evidence type="ECO:0000313" key="3">
    <source>
        <dbReference type="Proteomes" id="UP000004995"/>
    </source>
</evidence>
<dbReference type="AlphaFoldDB" id="K3YWZ7"/>
<dbReference type="InParanoid" id="K3YWZ7"/>
<name>K3YWZ7_SETIT</name>
<reference evidence="3" key="1">
    <citation type="journal article" date="2012" name="Nat. Biotechnol.">
        <title>Reference genome sequence of the model plant Setaria.</title>
        <authorList>
            <person name="Bennetzen J.L."/>
            <person name="Schmutz J."/>
            <person name="Wang H."/>
            <person name="Percifield R."/>
            <person name="Hawkins J."/>
            <person name="Pontaroli A.C."/>
            <person name="Estep M."/>
            <person name="Feng L."/>
            <person name="Vaughn J.N."/>
            <person name="Grimwood J."/>
            <person name="Jenkins J."/>
            <person name="Barry K."/>
            <person name="Lindquist E."/>
            <person name="Hellsten U."/>
            <person name="Deshpande S."/>
            <person name="Wang X."/>
            <person name="Wu X."/>
            <person name="Mitros T."/>
            <person name="Triplett J."/>
            <person name="Yang X."/>
            <person name="Ye C.Y."/>
            <person name="Mauro-Herrera M."/>
            <person name="Wang L."/>
            <person name="Li P."/>
            <person name="Sharma M."/>
            <person name="Sharma R."/>
            <person name="Ronald P.C."/>
            <person name="Panaud O."/>
            <person name="Kellogg E.A."/>
            <person name="Brutnell T.P."/>
            <person name="Doust A.N."/>
            <person name="Tuskan G.A."/>
            <person name="Rokhsar D."/>
            <person name="Devos K.M."/>
        </authorList>
    </citation>
    <scope>NUCLEOTIDE SEQUENCE [LARGE SCALE GENOMIC DNA]</scope>
    <source>
        <strain evidence="3">cv. Yugu1</strain>
    </source>
</reference>
<keyword evidence="1" id="KW-0472">Membrane</keyword>
<keyword evidence="3" id="KW-1185">Reference proteome</keyword>
<protein>
    <submittedName>
        <fullName evidence="2">Uncharacterized protein</fullName>
    </submittedName>
</protein>
<organism evidence="2 3">
    <name type="scientific">Setaria italica</name>
    <name type="common">Foxtail millet</name>
    <name type="synonym">Panicum italicum</name>
    <dbReference type="NCBI Taxonomy" id="4555"/>
    <lineage>
        <taxon>Eukaryota</taxon>
        <taxon>Viridiplantae</taxon>
        <taxon>Streptophyta</taxon>
        <taxon>Embryophyta</taxon>
        <taxon>Tracheophyta</taxon>
        <taxon>Spermatophyta</taxon>
        <taxon>Magnoliopsida</taxon>
        <taxon>Liliopsida</taxon>
        <taxon>Poales</taxon>
        <taxon>Poaceae</taxon>
        <taxon>PACMAD clade</taxon>
        <taxon>Panicoideae</taxon>
        <taxon>Panicodae</taxon>
        <taxon>Paniceae</taxon>
        <taxon>Cenchrinae</taxon>
        <taxon>Setaria</taxon>
    </lineage>
</organism>
<proteinExistence type="predicted"/>
<dbReference type="Proteomes" id="UP000004995">
    <property type="component" value="Unassembled WGS sequence"/>
</dbReference>
<reference evidence="2" key="2">
    <citation type="submission" date="2018-08" db="UniProtKB">
        <authorList>
            <consortium name="EnsemblPlants"/>
        </authorList>
    </citation>
    <scope>IDENTIFICATION</scope>
    <source>
        <strain evidence="2">Yugu1</strain>
    </source>
</reference>
<dbReference type="EMBL" id="AGNK02000308">
    <property type="status" value="NOT_ANNOTATED_CDS"/>
    <property type="molecule type" value="Genomic_DNA"/>
</dbReference>
<accession>K3YWZ7</accession>
<sequence>MYKYWMRCLIIYLTLTWSIFWFSINTINCLIYFVVVTTIFFCFTDLHCTVIDPVKILPSVRCDPTGSITKERGTGGVFFHFNITKKEYCMTNCSLSQAHFSIH</sequence>
<evidence type="ECO:0000256" key="1">
    <source>
        <dbReference type="SAM" id="Phobius"/>
    </source>
</evidence>
<keyword evidence="1" id="KW-0812">Transmembrane</keyword>
<dbReference type="Gramene" id="KQL29613">
    <property type="protein sequence ID" value="KQL29613"/>
    <property type="gene ID" value="SETIT_018793mg"/>
</dbReference>
<dbReference type="HOGENOM" id="CLU_2268474_0_0_1"/>
<evidence type="ECO:0000313" key="2">
    <source>
        <dbReference type="EnsemblPlants" id="KQL29613"/>
    </source>
</evidence>